<dbReference type="InterPro" id="IPR051043">
    <property type="entry name" value="Sulfatase_Mod_Factor_Kinase"/>
</dbReference>
<feature type="domain" description="Sulfatase-modifying factor enzyme-like" evidence="1">
    <location>
        <begin position="29"/>
        <end position="330"/>
    </location>
</feature>
<dbReference type="EMBL" id="FMAI01000044">
    <property type="protein sequence ID" value="SCB55529.1"/>
    <property type="molecule type" value="Genomic_DNA"/>
</dbReference>
<dbReference type="Pfam" id="PF03781">
    <property type="entry name" value="FGE-sulfatase"/>
    <property type="match status" value="1"/>
</dbReference>
<dbReference type="InterPro" id="IPR016187">
    <property type="entry name" value="CTDL_fold"/>
</dbReference>
<dbReference type="InterPro" id="IPR042095">
    <property type="entry name" value="SUMF_sf"/>
</dbReference>
<evidence type="ECO:0000259" key="1">
    <source>
        <dbReference type="Pfam" id="PF03781"/>
    </source>
</evidence>
<proteinExistence type="predicted"/>
<evidence type="ECO:0000313" key="3">
    <source>
        <dbReference type="Proteomes" id="UP000199184"/>
    </source>
</evidence>
<dbReference type="PANTHER" id="PTHR23150:SF19">
    <property type="entry name" value="FORMYLGLYCINE-GENERATING ENZYME"/>
    <property type="match status" value="1"/>
</dbReference>
<reference evidence="3" key="1">
    <citation type="submission" date="2016-08" db="EMBL/GenBank/DDBJ databases">
        <authorList>
            <person name="Varghese N."/>
            <person name="Submissions Spin"/>
        </authorList>
    </citation>
    <scope>NUCLEOTIDE SEQUENCE [LARGE SCALE GENOMIC DNA]</scope>
    <source>
        <strain evidence="3">ERR11</strain>
    </source>
</reference>
<dbReference type="GO" id="GO:0120147">
    <property type="term" value="F:formylglycine-generating oxidase activity"/>
    <property type="evidence" value="ECO:0007669"/>
    <property type="project" value="TreeGrafter"/>
</dbReference>
<evidence type="ECO:0000313" key="2">
    <source>
        <dbReference type="EMBL" id="SCB55529.1"/>
    </source>
</evidence>
<dbReference type="SUPFAM" id="SSF56436">
    <property type="entry name" value="C-type lectin-like"/>
    <property type="match status" value="1"/>
</dbReference>
<sequence>MALQVRYGGTPLMSLQDVINWNDHKRDASGMVFVPGGGFAMGSNSHYPEEAPAHGVSVDSFCIDRTPVTNRQFKEFVRATGYVTFAEDQPDPKDYPGALKHMLYAGSLVFTPPSRVAELRDWSQWWQFTKGATWRHPYGPKSNIKGLDDHPVVHIAYRDAEAYAHWAGKELPTEAEWEFAARGGLDGAEFAWGDELSPGGKHMANIWQGEFPRENRCEDGFARTSPVTAFPPNGYGLHDMIGNVWEWTADWWAAQHTADAPKACCIPKNPRGGPEGASFDPCQPDIRIPRKVLKGGSHLCAANYCRRYRPAARHAEPIDTSTSHVGFRCVLRRRGDQGGAEVH</sequence>
<dbReference type="Gene3D" id="3.90.1580.10">
    <property type="entry name" value="paralog of FGE (formylglycine-generating enzyme)"/>
    <property type="match status" value="1"/>
</dbReference>
<dbReference type="AlphaFoldDB" id="A0A1C3XTF4"/>
<organism evidence="2 3">
    <name type="scientific">Bradyrhizobium shewense</name>
    <dbReference type="NCBI Taxonomy" id="1761772"/>
    <lineage>
        <taxon>Bacteria</taxon>
        <taxon>Pseudomonadati</taxon>
        <taxon>Pseudomonadota</taxon>
        <taxon>Alphaproteobacteria</taxon>
        <taxon>Hyphomicrobiales</taxon>
        <taxon>Nitrobacteraceae</taxon>
        <taxon>Bradyrhizobium</taxon>
    </lineage>
</organism>
<dbReference type="PANTHER" id="PTHR23150">
    <property type="entry name" value="SULFATASE MODIFYING FACTOR 1, 2"/>
    <property type="match status" value="1"/>
</dbReference>
<protein>
    <submittedName>
        <fullName evidence="2">Formylglycine-generating enzyme, required for sulfatase activity, contains SUMF1/FGE domain</fullName>
    </submittedName>
</protein>
<accession>A0A1C3XTF4</accession>
<keyword evidence="3" id="KW-1185">Reference proteome</keyword>
<name>A0A1C3XTF4_9BRAD</name>
<gene>
    <name evidence="2" type="ORF">GA0061098_10449</name>
</gene>
<dbReference type="InterPro" id="IPR005532">
    <property type="entry name" value="SUMF_dom"/>
</dbReference>
<dbReference type="Proteomes" id="UP000199184">
    <property type="component" value="Unassembled WGS sequence"/>
</dbReference>